<name>A0A8J6P963_9FLAO</name>
<feature type="transmembrane region" description="Helical" evidence="1">
    <location>
        <begin position="228"/>
        <end position="248"/>
    </location>
</feature>
<evidence type="ECO:0008006" key="4">
    <source>
        <dbReference type="Google" id="ProtNLM"/>
    </source>
</evidence>
<sequence>MKGALLFDGVKIQNLKFTSVLSQSGVVQINNAEIENTSFLDSTFKNIYWNNVSFQKKLQIENSDLSSLKYANIDWIPDTKFSCFDLQFDQVIYNRDDKQEVRENIKLLRNDREVYRQLKSAATSMQNHIDAMEFHRLEMRLYWKDIRFTKSTSLQNRVLVFFDRWVSDFGQNWWLPIIWLFFIHFILFMCIFQWSFSCEIENFKNGLGEYFTLLNPIHKTPDYINTGMGLFTEFWMRALNGFFIYHFVRATRRYGKI</sequence>
<feature type="transmembrane region" description="Helical" evidence="1">
    <location>
        <begin position="173"/>
        <end position="196"/>
    </location>
</feature>
<dbReference type="Proteomes" id="UP000652681">
    <property type="component" value="Unassembled WGS sequence"/>
</dbReference>
<accession>A0A8J6P963</accession>
<keyword evidence="1" id="KW-0812">Transmembrane</keyword>
<organism evidence="2 3">
    <name type="scientific">Taishania pollutisoli</name>
    <dbReference type="NCBI Taxonomy" id="2766479"/>
    <lineage>
        <taxon>Bacteria</taxon>
        <taxon>Pseudomonadati</taxon>
        <taxon>Bacteroidota</taxon>
        <taxon>Flavobacteriia</taxon>
        <taxon>Flavobacteriales</taxon>
        <taxon>Crocinitomicaceae</taxon>
        <taxon>Taishania</taxon>
    </lineage>
</organism>
<keyword evidence="3" id="KW-1185">Reference proteome</keyword>
<dbReference type="RefSeq" id="WP_216714840.1">
    <property type="nucleotide sequence ID" value="NZ_JACVEL010000021.1"/>
</dbReference>
<keyword evidence="1" id="KW-0472">Membrane</keyword>
<evidence type="ECO:0000313" key="2">
    <source>
        <dbReference type="EMBL" id="MBC9813937.1"/>
    </source>
</evidence>
<keyword evidence="1" id="KW-1133">Transmembrane helix</keyword>
<evidence type="ECO:0000313" key="3">
    <source>
        <dbReference type="Proteomes" id="UP000652681"/>
    </source>
</evidence>
<evidence type="ECO:0000256" key="1">
    <source>
        <dbReference type="SAM" id="Phobius"/>
    </source>
</evidence>
<protein>
    <recommendedName>
        <fullName evidence="4">Pentapeptide repeat-containing protein</fullName>
    </recommendedName>
</protein>
<dbReference type="EMBL" id="JACVEL010000021">
    <property type="protein sequence ID" value="MBC9813937.1"/>
    <property type="molecule type" value="Genomic_DNA"/>
</dbReference>
<reference evidence="2" key="1">
    <citation type="submission" date="2020-09" db="EMBL/GenBank/DDBJ databases">
        <title>Taishania pollutisoli gen. nov., sp. nov., Isolated from Tetrabromobisphenol A-Contaminated Soil.</title>
        <authorList>
            <person name="Chen Q."/>
        </authorList>
    </citation>
    <scope>NUCLEOTIDE SEQUENCE</scope>
    <source>
        <strain evidence="2">CZZ-1</strain>
    </source>
</reference>
<dbReference type="AlphaFoldDB" id="A0A8J6P963"/>
<proteinExistence type="predicted"/>
<gene>
    <name evidence="2" type="ORF">H9Y05_15780</name>
</gene>
<comment type="caution">
    <text evidence="2">The sequence shown here is derived from an EMBL/GenBank/DDBJ whole genome shotgun (WGS) entry which is preliminary data.</text>
</comment>